<dbReference type="NCBIfam" id="TIGR00177">
    <property type="entry name" value="molyb_syn"/>
    <property type="match status" value="1"/>
</dbReference>
<dbReference type="PROSITE" id="PS01078">
    <property type="entry name" value="MOCF_BIOSYNTHESIS_1"/>
    <property type="match status" value="1"/>
</dbReference>
<dbReference type="PANTHER" id="PTHR43764:SF1">
    <property type="entry name" value="MOLYBDOPTERIN MOLYBDOTRANSFERASE"/>
    <property type="match status" value="1"/>
</dbReference>
<feature type="domain" description="MoaB/Mog" evidence="3">
    <location>
        <begin position="6"/>
        <end position="149"/>
    </location>
</feature>
<keyword evidence="2" id="KW-0501">Molybdenum cofactor biosynthesis</keyword>
<evidence type="ECO:0000256" key="1">
    <source>
        <dbReference type="ARBA" id="ARBA00005046"/>
    </source>
</evidence>
<proteinExistence type="predicted"/>
<gene>
    <name evidence="4" type="ORF">PU630_03935</name>
</gene>
<reference evidence="4 5" key="1">
    <citation type="submission" date="2023-03" db="EMBL/GenBank/DDBJ databases">
        <title>Genome sequence of Microbacterium sp. KACC 23027.</title>
        <authorList>
            <person name="Kim S."/>
            <person name="Heo J."/>
            <person name="Kwon S.-W."/>
        </authorList>
    </citation>
    <scope>NUCLEOTIDE SEQUENCE [LARGE SCALE GENOMIC DNA]</scope>
    <source>
        <strain evidence="4 5">KACC 23027</strain>
    </source>
</reference>
<dbReference type="Proteomes" id="UP001214553">
    <property type="component" value="Chromosome"/>
</dbReference>
<dbReference type="InterPro" id="IPR036425">
    <property type="entry name" value="MoaB/Mog-like_dom_sf"/>
</dbReference>
<protein>
    <submittedName>
        <fullName evidence="4">MogA/MoaB family molybdenum cofactor biosynthesis protein</fullName>
    </submittedName>
</protein>
<dbReference type="PANTHER" id="PTHR43764">
    <property type="entry name" value="MOLYBDENUM COFACTOR BIOSYNTHESIS"/>
    <property type="match status" value="1"/>
</dbReference>
<name>A0ABY8BZW9_9MICO</name>
<dbReference type="SMART" id="SM00852">
    <property type="entry name" value="MoCF_biosynth"/>
    <property type="match status" value="1"/>
</dbReference>
<dbReference type="InterPro" id="IPR001453">
    <property type="entry name" value="MoaB/Mog_dom"/>
</dbReference>
<evidence type="ECO:0000313" key="5">
    <source>
        <dbReference type="Proteomes" id="UP001214553"/>
    </source>
</evidence>
<comment type="pathway">
    <text evidence="1">Cofactor biosynthesis; molybdopterin biosynthesis.</text>
</comment>
<evidence type="ECO:0000256" key="2">
    <source>
        <dbReference type="ARBA" id="ARBA00023150"/>
    </source>
</evidence>
<dbReference type="CDD" id="cd00886">
    <property type="entry name" value="MogA_MoaB"/>
    <property type="match status" value="1"/>
</dbReference>
<dbReference type="Gene3D" id="3.40.980.10">
    <property type="entry name" value="MoaB/Mog-like domain"/>
    <property type="match status" value="1"/>
</dbReference>
<dbReference type="SUPFAM" id="SSF53218">
    <property type="entry name" value="Molybdenum cofactor biosynthesis proteins"/>
    <property type="match status" value="1"/>
</dbReference>
<accession>A0ABY8BZW9</accession>
<dbReference type="Pfam" id="PF00994">
    <property type="entry name" value="MoCF_biosynth"/>
    <property type="match status" value="1"/>
</dbReference>
<evidence type="ECO:0000313" key="4">
    <source>
        <dbReference type="EMBL" id="WEG09728.1"/>
    </source>
</evidence>
<evidence type="ECO:0000259" key="3">
    <source>
        <dbReference type="SMART" id="SM00852"/>
    </source>
</evidence>
<dbReference type="InterPro" id="IPR008284">
    <property type="entry name" value="MoCF_biosynth_CS"/>
</dbReference>
<sequence length="169" mass="17402">MPYAAAVITVSDRSSRGEREDLSGPIAVAALHEAGFVCDEPIVIPDGADEVEAAIRAALTDGIRVIVTTGGTGVGPRDETPEGADRLITRRIPGIAEELRRRATAEKPAGMLSRGIAGIAEGAFVVNLPGAPAAVEAGMPVIVGVAAHVLGQLQGADHRHAGHHEDETR</sequence>
<organism evidence="4 5">
    <name type="scientific">Microbacterium horticulturae</name>
    <dbReference type="NCBI Taxonomy" id="3028316"/>
    <lineage>
        <taxon>Bacteria</taxon>
        <taxon>Bacillati</taxon>
        <taxon>Actinomycetota</taxon>
        <taxon>Actinomycetes</taxon>
        <taxon>Micrococcales</taxon>
        <taxon>Microbacteriaceae</taxon>
        <taxon>Microbacterium</taxon>
    </lineage>
</organism>
<keyword evidence="5" id="KW-1185">Reference proteome</keyword>
<dbReference type="EMBL" id="CP119108">
    <property type="protein sequence ID" value="WEG09728.1"/>
    <property type="molecule type" value="Genomic_DNA"/>
</dbReference>
<dbReference type="InterPro" id="IPR051920">
    <property type="entry name" value="MPT_Adenylyltrnsfr/MoaC-Rel"/>
</dbReference>
<dbReference type="RefSeq" id="WP_275279051.1">
    <property type="nucleotide sequence ID" value="NZ_CP119108.1"/>
</dbReference>